<evidence type="ECO:0000256" key="3">
    <source>
        <dbReference type="ARBA" id="ARBA00010261"/>
    </source>
</evidence>
<dbReference type="Proteomes" id="UP000695022">
    <property type="component" value="Unplaced"/>
</dbReference>
<protein>
    <submittedName>
        <fullName evidence="12">NADH dehydrogenase [ubiquinone] 1 alpha subcomplex subunit 5-like isoform X1</fullName>
    </submittedName>
</protein>
<dbReference type="GeneID" id="106819703"/>
<comment type="similarity">
    <text evidence="3">Belongs to the complex I NDUFA5 subunit family.</text>
</comment>
<comment type="subcellular location">
    <subcellularLocation>
        <location evidence="2">Mitochondrion inner membrane</location>
        <topology evidence="2">Peripheral membrane protein</topology>
        <orientation evidence="2">Matrix side</orientation>
    </subcellularLocation>
</comment>
<evidence type="ECO:0000313" key="12">
    <source>
        <dbReference type="RefSeq" id="XP_014679787.1"/>
    </source>
</evidence>
<dbReference type="RefSeq" id="XP_014679787.1">
    <property type="nucleotide sequence ID" value="XM_014824301.1"/>
</dbReference>
<reference evidence="12" key="1">
    <citation type="submission" date="2025-08" db="UniProtKB">
        <authorList>
            <consortium name="RefSeq"/>
        </authorList>
    </citation>
    <scope>IDENTIFICATION</scope>
</reference>
<evidence type="ECO:0000256" key="4">
    <source>
        <dbReference type="ARBA" id="ARBA00011533"/>
    </source>
</evidence>
<evidence type="ECO:0000256" key="7">
    <source>
        <dbReference type="ARBA" id="ARBA00022792"/>
    </source>
</evidence>
<keyword evidence="7" id="KW-0999">Mitochondrion inner membrane</keyword>
<keyword evidence="10" id="KW-0472">Membrane</keyword>
<keyword evidence="5" id="KW-0813">Transport</keyword>
<proteinExistence type="inferred from homology"/>
<evidence type="ECO:0000256" key="6">
    <source>
        <dbReference type="ARBA" id="ARBA00022660"/>
    </source>
</evidence>
<evidence type="ECO:0000256" key="1">
    <source>
        <dbReference type="ARBA" id="ARBA00003195"/>
    </source>
</evidence>
<dbReference type="InterPro" id="IPR006806">
    <property type="entry name" value="NDUFA5"/>
</dbReference>
<sequence>MAAVVIKKTTGLTGLAVHRNPHHVLTVLYNKILRSLGKIPQDAPYRCNTEQIVKERFQHVKTELDPVKLEQKIGCGQLEEVIKQAENELLLSRQMAHWKPWEPLLKEAPKNQWKWPI</sequence>
<dbReference type="PANTHER" id="PTHR12653">
    <property type="entry name" value="NADH-UBIQUINONE OXIDOREDUCTASE 13 KD-B SUBUNIT"/>
    <property type="match status" value="1"/>
</dbReference>
<dbReference type="PANTHER" id="PTHR12653:SF0">
    <property type="entry name" value="NADH DEHYDROGENASE [UBIQUINONE] 1 ALPHA SUBCOMPLEX SUBUNIT 5"/>
    <property type="match status" value="1"/>
</dbReference>
<evidence type="ECO:0000256" key="2">
    <source>
        <dbReference type="ARBA" id="ARBA00004443"/>
    </source>
</evidence>
<name>A0ABM1F5R6_PRICU</name>
<evidence type="ECO:0000256" key="10">
    <source>
        <dbReference type="ARBA" id="ARBA00023136"/>
    </source>
</evidence>
<evidence type="ECO:0000313" key="11">
    <source>
        <dbReference type="Proteomes" id="UP000695022"/>
    </source>
</evidence>
<evidence type="ECO:0000256" key="5">
    <source>
        <dbReference type="ARBA" id="ARBA00022448"/>
    </source>
</evidence>
<keyword evidence="9" id="KW-0496">Mitochondrion</keyword>
<keyword evidence="6" id="KW-0679">Respiratory chain</keyword>
<comment type="subunit">
    <text evidence="4">Complex I is composed of 45 different subunits.</text>
</comment>
<comment type="function">
    <text evidence="1">Accessory subunit of the mitochondrial membrane respiratory chain NADH dehydrogenase (Complex I), that is believed not to be involved in catalysis. Complex I functions in the transfer of electrons from NADH to the respiratory chain. The immediate electron acceptor for the enzyme is believed to be ubiquinone.</text>
</comment>
<evidence type="ECO:0000256" key="8">
    <source>
        <dbReference type="ARBA" id="ARBA00022982"/>
    </source>
</evidence>
<dbReference type="Pfam" id="PF04716">
    <property type="entry name" value="ETC_C1_NDUFA5"/>
    <property type="match status" value="1"/>
</dbReference>
<evidence type="ECO:0000256" key="9">
    <source>
        <dbReference type="ARBA" id="ARBA00023128"/>
    </source>
</evidence>
<gene>
    <name evidence="12" type="primary">LOC106819703</name>
</gene>
<keyword evidence="11" id="KW-1185">Reference proteome</keyword>
<keyword evidence="8" id="KW-0249">Electron transport</keyword>
<accession>A0ABM1F5R6</accession>
<organism evidence="11 12">
    <name type="scientific">Priapulus caudatus</name>
    <name type="common">Priapulid worm</name>
    <dbReference type="NCBI Taxonomy" id="37621"/>
    <lineage>
        <taxon>Eukaryota</taxon>
        <taxon>Metazoa</taxon>
        <taxon>Ecdysozoa</taxon>
        <taxon>Scalidophora</taxon>
        <taxon>Priapulida</taxon>
        <taxon>Priapulimorpha</taxon>
        <taxon>Priapulimorphida</taxon>
        <taxon>Priapulidae</taxon>
        <taxon>Priapulus</taxon>
    </lineage>
</organism>